<accession>A0A139I6Y3</accession>
<dbReference type="PANTHER" id="PTHR47844">
    <property type="entry name" value="SYNTHASE CPS1, PUTATIVE (AFU_ORTHOLOGUE AFUA_7G02500)-RELATED"/>
    <property type="match status" value="1"/>
</dbReference>
<feature type="compositionally biased region" description="Acidic residues" evidence="8">
    <location>
        <begin position="526"/>
        <end position="542"/>
    </location>
</feature>
<proteinExistence type="predicted"/>
<dbReference type="PANTHER" id="PTHR47844:SF1">
    <property type="entry name" value="EXOSTOSIN-LIKE 2"/>
    <property type="match status" value="1"/>
</dbReference>
<evidence type="ECO:0000256" key="6">
    <source>
        <dbReference type="ARBA" id="ARBA00023136"/>
    </source>
</evidence>
<feature type="transmembrane region" description="Helical" evidence="9">
    <location>
        <begin position="34"/>
        <end position="56"/>
    </location>
</feature>
<dbReference type="InterPro" id="IPR052427">
    <property type="entry name" value="Glycosyltrans_GT2/GT47"/>
</dbReference>
<keyword evidence="5 9" id="KW-1133">Transmembrane helix</keyword>
<evidence type="ECO:0000313" key="10">
    <source>
        <dbReference type="EMBL" id="KXT10282.1"/>
    </source>
</evidence>
<dbReference type="Pfam" id="PF13641">
    <property type="entry name" value="Glyco_tranf_2_3"/>
    <property type="match status" value="1"/>
</dbReference>
<keyword evidence="4 9" id="KW-0812">Transmembrane</keyword>
<dbReference type="GO" id="GO:0016020">
    <property type="term" value="C:membrane"/>
    <property type="evidence" value="ECO:0007669"/>
    <property type="project" value="UniProtKB-SubCell"/>
</dbReference>
<evidence type="ECO:0000256" key="9">
    <source>
        <dbReference type="SAM" id="Phobius"/>
    </source>
</evidence>
<dbReference type="EMBL" id="LFZO01000270">
    <property type="protein sequence ID" value="KXT10282.1"/>
    <property type="molecule type" value="Genomic_DNA"/>
</dbReference>
<keyword evidence="7" id="KW-0325">Glycoprotein</keyword>
<reference evidence="10 11" key="1">
    <citation type="submission" date="2015-07" db="EMBL/GenBank/DDBJ databases">
        <title>Comparative genomics of the Sigatoka disease complex on banana suggests a link between parallel evolutionary changes in Pseudocercospora fijiensis and Pseudocercospora eumusae and increased virulence on the banana host.</title>
        <authorList>
            <person name="Chang T.-C."/>
            <person name="Salvucci A."/>
            <person name="Crous P.W."/>
            <person name="Stergiopoulos I."/>
        </authorList>
    </citation>
    <scope>NUCLEOTIDE SEQUENCE [LARGE SCALE GENOMIC DNA]</scope>
    <source>
        <strain evidence="10 11">CBS 116634</strain>
    </source>
</reference>
<evidence type="ECO:0000256" key="3">
    <source>
        <dbReference type="ARBA" id="ARBA00022679"/>
    </source>
</evidence>
<dbReference type="SUPFAM" id="SSF53448">
    <property type="entry name" value="Nucleotide-diphospho-sugar transferases"/>
    <property type="match status" value="1"/>
</dbReference>
<evidence type="ECO:0008006" key="12">
    <source>
        <dbReference type="Google" id="ProtNLM"/>
    </source>
</evidence>
<feature type="region of interest" description="Disordered" evidence="8">
    <location>
        <begin position="506"/>
        <end position="542"/>
    </location>
</feature>
<evidence type="ECO:0000256" key="8">
    <source>
        <dbReference type="SAM" id="MobiDB-lite"/>
    </source>
</evidence>
<keyword evidence="2" id="KW-0328">Glycosyltransferase</keyword>
<gene>
    <name evidence="10" type="ORF">AC579_1306</name>
</gene>
<evidence type="ECO:0000256" key="7">
    <source>
        <dbReference type="ARBA" id="ARBA00023180"/>
    </source>
</evidence>
<sequence length="542" mass="61411">MTTPTRTATADTIPSDSFSSAAPTPIKNMSNITAAFQMLAALATVNIGIFSALAAKMSQLDLSMAQKLWTALFVLVWLLRYTRTFVGVVAYATYRPKTIAANPKFTARDATVIIPTTFKTPHDVIECIERCLTCKPARIFVVTSRANVKLVKDCLRVNKILDKVKVLGVEKLNKREQMLRAIPKVRTTVMVFADDDVFWPDVSYLDRLLAIFENDKVGAGGTRQRVRRDEQPSFWNILGISYLERRVFNNVTTNAIDGSISTLSGRTSAYRAQILQTKEFAHYFRNDKWRGKPLNSDDDKCLTRYVYSHGWKICLQFDPKAVLETTVEGDRKYLAQCMRWARAHWRGNFTVMENETYWCSPTYWWGTYVIYFGQFWTPAIVVEAAMASLLWMGLGGTELAKPAFIALACWIAFTKNLKMIPHFCKYPQDMKYIPVLMAFSYIHGFMNVYAALSMEQTQWGSQNLAALETARAKKEAELVPLLQEAIIVETPHIDDRLEKVLHPPQGTIDPFAPTPAPVSADGTQLVDDEYLSDEDEDEDIMN</sequence>
<evidence type="ECO:0000256" key="2">
    <source>
        <dbReference type="ARBA" id="ARBA00022676"/>
    </source>
</evidence>
<evidence type="ECO:0000313" key="11">
    <source>
        <dbReference type="Proteomes" id="UP000073492"/>
    </source>
</evidence>
<dbReference type="STRING" id="113226.A0A139I6Y3"/>
<keyword evidence="6 9" id="KW-0472">Membrane</keyword>
<dbReference type="AlphaFoldDB" id="A0A139I6Y3"/>
<dbReference type="GO" id="GO:0016757">
    <property type="term" value="F:glycosyltransferase activity"/>
    <property type="evidence" value="ECO:0007669"/>
    <property type="project" value="UniProtKB-KW"/>
</dbReference>
<feature type="transmembrane region" description="Helical" evidence="9">
    <location>
        <begin position="68"/>
        <end position="94"/>
    </location>
</feature>
<dbReference type="Proteomes" id="UP000073492">
    <property type="component" value="Unassembled WGS sequence"/>
</dbReference>
<evidence type="ECO:0000256" key="5">
    <source>
        <dbReference type="ARBA" id="ARBA00022989"/>
    </source>
</evidence>
<name>A0A139I6Y3_9PEZI</name>
<protein>
    <recommendedName>
        <fullName evidence="12">Glycosyltransferase 2-like domain-containing protein</fullName>
    </recommendedName>
</protein>
<comment type="caution">
    <text evidence="10">The sequence shown here is derived from an EMBL/GenBank/DDBJ whole genome shotgun (WGS) entry which is preliminary data.</text>
</comment>
<keyword evidence="11" id="KW-1185">Reference proteome</keyword>
<feature type="transmembrane region" description="Helical" evidence="9">
    <location>
        <begin position="363"/>
        <end position="382"/>
    </location>
</feature>
<dbReference type="Gene3D" id="3.90.550.10">
    <property type="entry name" value="Spore Coat Polysaccharide Biosynthesis Protein SpsA, Chain A"/>
    <property type="match status" value="1"/>
</dbReference>
<evidence type="ECO:0000256" key="1">
    <source>
        <dbReference type="ARBA" id="ARBA00004370"/>
    </source>
</evidence>
<evidence type="ECO:0000256" key="4">
    <source>
        <dbReference type="ARBA" id="ARBA00022692"/>
    </source>
</evidence>
<dbReference type="OrthoDB" id="2849215at2759"/>
<keyword evidence="3" id="KW-0808">Transferase</keyword>
<dbReference type="InterPro" id="IPR029044">
    <property type="entry name" value="Nucleotide-diphossugar_trans"/>
</dbReference>
<feature type="transmembrane region" description="Helical" evidence="9">
    <location>
        <begin position="433"/>
        <end position="452"/>
    </location>
</feature>
<organism evidence="10 11">
    <name type="scientific">Pseudocercospora musae</name>
    <dbReference type="NCBI Taxonomy" id="113226"/>
    <lineage>
        <taxon>Eukaryota</taxon>
        <taxon>Fungi</taxon>
        <taxon>Dikarya</taxon>
        <taxon>Ascomycota</taxon>
        <taxon>Pezizomycotina</taxon>
        <taxon>Dothideomycetes</taxon>
        <taxon>Dothideomycetidae</taxon>
        <taxon>Mycosphaerellales</taxon>
        <taxon>Mycosphaerellaceae</taxon>
        <taxon>Pseudocercospora</taxon>
    </lineage>
</organism>
<comment type="subcellular location">
    <subcellularLocation>
        <location evidence="1">Membrane</location>
    </subcellularLocation>
</comment>
<feature type="transmembrane region" description="Helical" evidence="9">
    <location>
        <begin position="389"/>
        <end position="413"/>
    </location>
</feature>